<accession>A0A5S3PDJ6</accession>
<keyword evidence="2" id="KW-1185">Reference proteome</keyword>
<gene>
    <name evidence="1" type="ORF">FEE95_22035</name>
</gene>
<dbReference type="OrthoDB" id="1425427at2"/>
<evidence type="ECO:0000313" key="1">
    <source>
        <dbReference type="EMBL" id="TMM50983.1"/>
    </source>
</evidence>
<protein>
    <recommendedName>
        <fullName evidence="3">Lipoprotein</fullName>
    </recommendedName>
</protein>
<name>A0A5S3PDJ6_9FLAO</name>
<dbReference type="PROSITE" id="PS51257">
    <property type="entry name" value="PROKAR_LIPOPROTEIN"/>
    <property type="match status" value="1"/>
</dbReference>
<comment type="caution">
    <text evidence="1">The sequence shown here is derived from an EMBL/GenBank/DDBJ whole genome shotgun (WGS) entry which is preliminary data.</text>
</comment>
<dbReference type="AlphaFoldDB" id="A0A5S3PDJ6"/>
<proteinExistence type="predicted"/>
<evidence type="ECO:0008006" key="3">
    <source>
        <dbReference type="Google" id="ProtNLM"/>
    </source>
</evidence>
<dbReference type="Proteomes" id="UP000310314">
    <property type="component" value="Unassembled WGS sequence"/>
</dbReference>
<reference evidence="1 2" key="1">
    <citation type="submission" date="2019-05" db="EMBL/GenBank/DDBJ databases">
        <authorList>
            <person name="Zhang J.-Y."/>
            <person name="Feg X."/>
            <person name="Du Z.-J."/>
        </authorList>
    </citation>
    <scope>NUCLEOTIDE SEQUENCE [LARGE SCALE GENOMIC DNA]</scope>
    <source>
        <strain evidence="1 2">RZ26</strain>
    </source>
</reference>
<sequence length="157" mass="18484">MKKLLYLGFAFLIGCSQSKKKNSVETYSRQLIVYDLDSLVRTNNYELTKVEKDSSIAFIYKNLEDSTKNMVFDYSKYKEEIYFGPEQFELTEKEFLNSDINFDRYEPNEPIPDGMGNVLFNTHYGVLAFDNGWGMQFHYLTEENSKNLQLPLIFKIE</sequence>
<dbReference type="EMBL" id="VATY01000019">
    <property type="protein sequence ID" value="TMM50983.1"/>
    <property type="molecule type" value="Genomic_DNA"/>
</dbReference>
<evidence type="ECO:0000313" key="2">
    <source>
        <dbReference type="Proteomes" id="UP000310314"/>
    </source>
</evidence>
<organism evidence="1 2">
    <name type="scientific">Maribacter algarum</name>
    <name type="common">ex Zhang et al. 2020</name>
    <dbReference type="NCBI Taxonomy" id="2578118"/>
    <lineage>
        <taxon>Bacteria</taxon>
        <taxon>Pseudomonadati</taxon>
        <taxon>Bacteroidota</taxon>
        <taxon>Flavobacteriia</taxon>
        <taxon>Flavobacteriales</taxon>
        <taxon>Flavobacteriaceae</taxon>
        <taxon>Maribacter</taxon>
    </lineage>
</organism>